<gene>
    <name evidence="3" type="ORF">Ctob_009901</name>
</gene>
<keyword evidence="1" id="KW-0479">Metal-binding</keyword>
<accession>A0A0M0JNI4</accession>
<keyword evidence="4" id="KW-1185">Reference proteome</keyword>
<dbReference type="Gene3D" id="3.30.40.10">
    <property type="entry name" value="Zinc/RING finger domain, C3HC4 (zinc finger)"/>
    <property type="match status" value="1"/>
</dbReference>
<comment type="caution">
    <text evidence="3">The sequence shown here is derived from an EMBL/GenBank/DDBJ whole genome shotgun (WGS) entry which is preliminary data.</text>
</comment>
<dbReference type="SUPFAM" id="SSF57850">
    <property type="entry name" value="RING/U-box"/>
    <property type="match status" value="1"/>
</dbReference>
<evidence type="ECO:0000313" key="3">
    <source>
        <dbReference type="EMBL" id="KOO28144.1"/>
    </source>
</evidence>
<dbReference type="InterPro" id="IPR001841">
    <property type="entry name" value="Znf_RING"/>
</dbReference>
<feature type="domain" description="RING-type" evidence="2">
    <location>
        <begin position="269"/>
        <end position="327"/>
    </location>
</feature>
<evidence type="ECO:0000256" key="1">
    <source>
        <dbReference type="PROSITE-ProRule" id="PRU00175"/>
    </source>
</evidence>
<evidence type="ECO:0000259" key="2">
    <source>
        <dbReference type="PROSITE" id="PS50089"/>
    </source>
</evidence>
<sequence length="333" mass="36840">MSDLEEVLARLAAAESAGDQMDIIRTAWGSAGLVELSMAESEEVLTKLGKACSRTEQLAVLTRCSEERLLVCAFDVAVSPLIMTQPTVRHLVKIMRGGVRDGTTAKRLSLALDSLETGCFLSAAQATTLMADAHVDERQSNEWWHVVCARVLDKWNLRDEEHTQVACYYGWDAAFLSRLLRQVEFIRTDGGEPVSAASMPAAELQCRILAEQSADHRDKPPEMSRQLQNRVLAVMGKADHFLYSHSRNVRMYAAQLIAANLGSGSSDTCAICLDECQNGCALWACKQCGNRLHSSCYHDYARKRCKHEVSDDETEGKGKSSPCPYCRYTENPA</sequence>
<proteinExistence type="predicted"/>
<keyword evidence="1" id="KW-0862">Zinc</keyword>
<dbReference type="GO" id="GO:0008270">
    <property type="term" value="F:zinc ion binding"/>
    <property type="evidence" value="ECO:0007669"/>
    <property type="project" value="UniProtKB-KW"/>
</dbReference>
<dbReference type="InterPro" id="IPR013083">
    <property type="entry name" value="Znf_RING/FYVE/PHD"/>
</dbReference>
<protein>
    <recommendedName>
        <fullName evidence="2">RING-type domain-containing protein</fullName>
    </recommendedName>
</protein>
<dbReference type="PROSITE" id="PS50089">
    <property type="entry name" value="ZF_RING_2"/>
    <property type="match status" value="1"/>
</dbReference>
<dbReference type="OrthoDB" id="10617531at2759"/>
<organism evidence="3 4">
    <name type="scientific">Chrysochromulina tobinii</name>
    <dbReference type="NCBI Taxonomy" id="1460289"/>
    <lineage>
        <taxon>Eukaryota</taxon>
        <taxon>Haptista</taxon>
        <taxon>Haptophyta</taxon>
        <taxon>Prymnesiophyceae</taxon>
        <taxon>Prymnesiales</taxon>
        <taxon>Chrysochromulinaceae</taxon>
        <taxon>Chrysochromulina</taxon>
    </lineage>
</organism>
<name>A0A0M0JNI4_9EUKA</name>
<reference evidence="4" key="1">
    <citation type="journal article" date="2015" name="PLoS Genet.">
        <title>Genome Sequence and Transcriptome Analyses of Chrysochromulina tobin: Metabolic Tools for Enhanced Algal Fitness in the Prominent Order Prymnesiales (Haptophyceae).</title>
        <authorList>
            <person name="Hovde B.T."/>
            <person name="Deodato C.R."/>
            <person name="Hunsperger H.M."/>
            <person name="Ryken S.A."/>
            <person name="Yost W."/>
            <person name="Jha R.K."/>
            <person name="Patterson J."/>
            <person name="Monnat R.J. Jr."/>
            <person name="Barlow S.B."/>
            <person name="Starkenburg S.R."/>
            <person name="Cattolico R.A."/>
        </authorList>
    </citation>
    <scope>NUCLEOTIDE SEQUENCE</scope>
    <source>
        <strain evidence="4">CCMP291</strain>
    </source>
</reference>
<keyword evidence="1" id="KW-0863">Zinc-finger</keyword>
<evidence type="ECO:0000313" key="4">
    <source>
        <dbReference type="Proteomes" id="UP000037460"/>
    </source>
</evidence>
<dbReference type="AlphaFoldDB" id="A0A0M0JNI4"/>
<dbReference type="Proteomes" id="UP000037460">
    <property type="component" value="Unassembled WGS sequence"/>
</dbReference>
<dbReference type="EMBL" id="JWZX01002614">
    <property type="protein sequence ID" value="KOO28144.1"/>
    <property type="molecule type" value="Genomic_DNA"/>
</dbReference>